<gene>
    <name evidence="4" type="ORF">CLA01_17880</name>
</gene>
<sequence>MVRMYFLTIYLLLGCLMVNAQAPCSDFNDPNNPPGLWTPAPYPNGNVGVSAGTPNTLDGSQYIILDDKSGGSWYINPSDFKNLGQRFLGQCLYFDFYLEKDGGYGAPIHPTIYIMSGNQYITFVANVTVTPGSGWVRVRAPIANGTGTTLPSNSDGTWTLGSAVTTADFNNIMNNSTAVMISPDYTSSPSERVWYDNICVKSCDGCTADFKLDTSFSTVTNTATANLTLTNPVLVSTPNNPGSTYTVAWGDGTSSPYIISTLSHTYTTPGTYTICVTEKKDKMIICTRCFTFCYSKRDTVPTKEGGAIALKSPLSDLESIAKTELQAEEQKGIIMVPNPAKSHVNLQTNLPKRELVSVRLMDFSGKVLLEKSEILNSGPQTLTLNTEKLVQGAYIVEVKSEHITSSQKLLISK</sequence>
<keyword evidence="1 2" id="KW-0732">Signal</keyword>
<dbReference type="AlphaFoldDB" id="A0A511Y944"/>
<name>A0A511Y944_9FLAO</name>
<feature type="chain" id="PRO_5022241852" description="PKD domain-containing protein" evidence="2">
    <location>
        <begin position="23"/>
        <end position="413"/>
    </location>
</feature>
<organism evidence="4 5">
    <name type="scientific">Chryseobacterium lathyri</name>
    <dbReference type="NCBI Taxonomy" id="395933"/>
    <lineage>
        <taxon>Bacteria</taxon>
        <taxon>Pseudomonadati</taxon>
        <taxon>Bacteroidota</taxon>
        <taxon>Flavobacteriia</taxon>
        <taxon>Flavobacteriales</taxon>
        <taxon>Weeksellaceae</taxon>
        <taxon>Chryseobacterium group</taxon>
        <taxon>Chryseobacterium</taxon>
    </lineage>
</organism>
<dbReference type="InterPro" id="IPR013783">
    <property type="entry name" value="Ig-like_fold"/>
</dbReference>
<reference evidence="4 5" key="1">
    <citation type="submission" date="2019-07" db="EMBL/GenBank/DDBJ databases">
        <title>Whole genome shotgun sequence of Chryseobacterium lathyri NBRC 105250.</title>
        <authorList>
            <person name="Hosoyama A."/>
            <person name="Uohara A."/>
            <person name="Ohji S."/>
            <person name="Ichikawa N."/>
        </authorList>
    </citation>
    <scope>NUCLEOTIDE SEQUENCE [LARGE SCALE GENOMIC DNA]</scope>
    <source>
        <strain evidence="4 5">NBRC 105250</strain>
    </source>
</reference>
<dbReference type="NCBIfam" id="TIGR04183">
    <property type="entry name" value="Por_Secre_tail"/>
    <property type="match status" value="1"/>
</dbReference>
<dbReference type="EMBL" id="BJYI01000005">
    <property type="protein sequence ID" value="GEN71716.1"/>
    <property type="molecule type" value="Genomic_DNA"/>
</dbReference>
<evidence type="ECO:0000313" key="5">
    <source>
        <dbReference type="Proteomes" id="UP000321150"/>
    </source>
</evidence>
<accession>A0A511Y944</accession>
<dbReference type="PROSITE" id="PS50093">
    <property type="entry name" value="PKD"/>
    <property type="match status" value="1"/>
</dbReference>
<dbReference type="OrthoDB" id="1431785at2"/>
<dbReference type="Pfam" id="PF18962">
    <property type="entry name" value="Por_Secre_tail"/>
    <property type="match status" value="1"/>
</dbReference>
<dbReference type="InterPro" id="IPR035986">
    <property type="entry name" value="PKD_dom_sf"/>
</dbReference>
<evidence type="ECO:0000259" key="3">
    <source>
        <dbReference type="PROSITE" id="PS50093"/>
    </source>
</evidence>
<dbReference type="SUPFAM" id="SSF49299">
    <property type="entry name" value="PKD domain"/>
    <property type="match status" value="1"/>
</dbReference>
<feature type="signal peptide" evidence="2">
    <location>
        <begin position="1"/>
        <end position="22"/>
    </location>
</feature>
<dbReference type="Gene3D" id="2.60.40.10">
    <property type="entry name" value="Immunoglobulins"/>
    <property type="match status" value="1"/>
</dbReference>
<dbReference type="InterPro" id="IPR026444">
    <property type="entry name" value="Secre_tail"/>
</dbReference>
<dbReference type="InterPro" id="IPR000601">
    <property type="entry name" value="PKD_dom"/>
</dbReference>
<dbReference type="PROSITE" id="PS51257">
    <property type="entry name" value="PROKAR_LIPOPROTEIN"/>
    <property type="match status" value="1"/>
</dbReference>
<dbReference type="Proteomes" id="UP000321150">
    <property type="component" value="Unassembled WGS sequence"/>
</dbReference>
<evidence type="ECO:0000256" key="2">
    <source>
        <dbReference type="SAM" id="SignalP"/>
    </source>
</evidence>
<comment type="caution">
    <text evidence="4">The sequence shown here is derived from an EMBL/GenBank/DDBJ whole genome shotgun (WGS) entry which is preliminary data.</text>
</comment>
<evidence type="ECO:0000313" key="4">
    <source>
        <dbReference type="EMBL" id="GEN71716.1"/>
    </source>
</evidence>
<feature type="domain" description="PKD" evidence="3">
    <location>
        <begin position="240"/>
        <end position="277"/>
    </location>
</feature>
<proteinExistence type="predicted"/>
<evidence type="ECO:0000256" key="1">
    <source>
        <dbReference type="ARBA" id="ARBA00022729"/>
    </source>
</evidence>
<protein>
    <recommendedName>
        <fullName evidence="3">PKD domain-containing protein</fullName>
    </recommendedName>
</protein>
<dbReference type="CDD" id="cd00146">
    <property type="entry name" value="PKD"/>
    <property type="match status" value="1"/>
</dbReference>